<dbReference type="GO" id="GO:0000139">
    <property type="term" value="C:Golgi membrane"/>
    <property type="evidence" value="ECO:0007669"/>
    <property type="project" value="UniProtKB-SubCell"/>
</dbReference>
<comment type="subcellular location">
    <subcellularLocation>
        <location evidence="1">Golgi apparatus membrane</location>
        <topology evidence="1">Single-pass type II membrane protein</topology>
    </subcellularLocation>
</comment>
<proteinExistence type="predicted"/>
<dbReference type="PANTHER" id="PTHR20961">
    <property type="entry name" value="GLYCOSYLTRANSFERASE"/>
    <property type="match status" value="1"/>
</dbReference>
<dbReference type="InterPro" id="IPR049625">
    <property type="entry name" value="Glyco_transf_61_cat"/>
</dbReference>
<evidence type="ECO:0000256" key="6">
    <source>
        <dbReference type="SAM" id="MobiDB-lite"/>
    </source>
</evidence>
<feature type="transmembrane region" description="Helical" evidence="7">
    <location>
        <begin position="20"/>
        <end position="36"/>
    </location>
</feature>
<keyword evidence="5" id="KW-0325">Glycoprotein</keyword>
<keyword evidence="4" id="KW-0808">Transferase</keyword>
<feature type="region of interest" description="Disordered" evidence="6">
    <location>
        <begin position="153"/>
        <end position="195"/>
    </location>
</feature>
<keyword evidence="3" id="KW-0328">Glycosyltransferase</keyword>
<evidence type="ECO:0000313" key="9">
    <source>
        <dbReference type="EMBL" id="KAL0905712.1"/>
    </source>
</evidence>
<evidence type="ECO:0000256" key="1">
    <source>
        <dbReference type="ARBA" id="ARBA00004323"/>
    </source>
</evidence>
<dbReference type="Proteomes" id="UP001552299">
    <property type="component" value="Unassembled WGS sequence"/>
</dbReference>
<keyword evidence="7" id="KW-0812">Transmembrane</keyword>
<comment type="pathway">
    <text evidence="2">Glycan metabolism.</text>
</comment>
<dbReference type="Pfam" id="PF04577">
    <property type="entry name" value="Glyco_transf_61"/>
    <property type="match status" value="1"/>
</dbReference>
<feature type="domain" description="Glycosyltransferase 61 catalytic" evidence="8">
    <location>
        <begin position="304"/>
        <end position="492"/>
    </location>
</feature>
<keyword evidence="7" id="KW-0472">Membrane</keyword>
<evidence type="ECO:0000256" key="3">
    <source>
        <dbReference type="ARBA" id="ARBA00022676"/>
    </source>
</evidence>
<evidence type="ECO:0000256" key="7">
    <source>
        <dbReference type="SAM" id="Phobius"/>
    </source>
</evidence>
<keyword evidence="7" id="KW-1133">Transmembrane helix</keyword>
<name>A0ABD0U1F3_DENTH</name>
<evidence type="ECO:0000313" key="10">
    <source>
        <dbReference type="Proteomes" id="UP001552299"/>
    </source>
</evidence>
<organism evidence="9 10">
    <name type="scientific">Dendrobium thyrsiflorum</name>
    <name type="common">Pinecone-like raceme dendrobium</name>
    <name type="synonym">Orchid</name>
    <dbReference type="NCBI Taxonomy" id="117978"/>
    <lineage>
        <taxon>Eukaryota</taxon>
        <taxon>Viridiplantae</taxon>
        <taxon>Streptophyta</taxon>
        <taxon>Embryophyta</taxon>
        <taxon>Tracheophyta</taxon>
        <taxon>Spermatophyta</taxon>
        <taxon>Magnoliopsida</taxon>
        <taxon>Liliopsida</taxon>
        <taxon>Asparagales</taxon>
        <taxon>Orchidaceae</taxon>
        <taxon>Epidendroideae</taxon>
        <taxon>Malaxideae</taxon>
        <taxon>Dendrobiinae</taxon>
        <taxon>Dendrobium</taxon>
    </lineage>
</organism>
<feature type="compositionally biased region" description="Low complexity" evidence="6">
    <location>
        <begin position="153"/>
        <end position="170"/>
    </location>
</feature>
<evidence type="ECO:0000256" key="2">
    <source>
        <dbReference type="ARBA" id="ARBA00004881"/>
    </source>
</evidence>
<reference evidence="9 10" key="1">
    <citation type="journal article" date="2024" name="Plant Biotechnol. J.">
        <title>Dendrobium thyrsiflorum genome and its molecular insights into genes involved in important horticultural traits.</title>
        <authorList>
            <person name="Chen B."/>
            <person name="Wang J.Y."/>
            <person name="Zheng P.J."/>
            <person name="Li K.L."/>
            <person name="Liang Y.M."/>
            <person name="Chen X.F."/>
            <person name="Zhang C."/>
            <person name="Zhao X."/>
            <person name="He X."/>
            <person name="Zhang G.Q."/>
            <person name="Liu Z.J."/>
            <person name="Xu Q."/>
        </authorList>
    </citation>
    <scope>NUCLEOTIDE SEQUENCE [LARGE SCALE GENOMIC DNA]</scope>
    <source>
        <strain evidence="9">GZMU011</strain>
    </source>
</reference>
<dbReference type="InterPro" id="IPR007657">
    <property type="entry name" value="Glycosyltransferase_61"/>
</dbReference>
<evidence type="ECO:0000256" key="5">
    <source>
        <dbReference type="ARBA" id="ARBA00023180"/>
    </source>
</evidence>
<sequence>MKQTSYSSFSRIKAEKLGRSAVFTCFLITVFFITIIKQSSHPFPFSSFQLSVRTNVPCSKVKEFQLGSFTKIRGNESIVSKQVTYPKNSKGEQMLQGNETETLSLDLAESLEENNQVKVNIKVIEVHQIANQKQEKIHTFASRSEEQNYIISSSNQEKNQQSGSKQSGSNYTSQKNYPQHNHPITNSSQVQKHKIKSDIGQEGKIICDFSEARSDTCSMFGDIRVLSSSLTIFAAMSSQSPFPLENYTHSIKPYARKWEPQSMKNIKELRLKTLTGLQQNITCNINHAVPAIIFSTGGFLGNFFHDFTDVLIPLFVTSRQFNGNVQFLVTDFNAKWINKYRPILQGLSRFDIINMDIEKIIHCFPYVHVGLKSHKVLGIDPSKTPKGYTMFDFKKFLREIFSLKRGSIVQKKSRRKPRLLMILRKGSRSIMNEKEVIVMARRIGYKVITARPEEMKELPKFADIVNSCDVMMGVHGAGLANMVFLPENSTVIQIIPLGGLTWACRHDYGEPAPDMGIKYLEYEITDNESSLIKQYPRDHAVFKDPFSIHRQGWNQLWSIFLDKQKVNIDVGRFRGLLLEVYHSVKQ</sequence>
<accession>A0ABD0U1F3</accession>
<evidence type="ECO:0000259" key="8">
    <source>
        <dbReference type="Pfam" id="PF04577"/>
    </source>
</evidence>
<dbReference type="AlphaFoldDB" id="A0ABD0U1F3"/>
<dbReference type="GO" id="GO:0016763">
    <property type="term" value="F:pentosyltransferase activity"/>
    <property type="evidence" value="ECO:0007669"/>
    <property type="project" value="UniProtKB-ARBA"/>
</dbReference>
<dbReference type="EMBL" id="JANQDX010000018">
    <property type="protein sequence ID" value="KAL0905712.1"/>
    <property type="molecule type" value="Genomic_DNA"/>
</dbReference>
<gene>
    <name evidence="9" type="ORF">M5K25_024150</name>
</gene>
<keyword evidence="10" id="KW-1185">Reference proteome</keyword>
<evidence type="ECO:0000256" key="4">
    <source>
        <dbReference type="ARBA" id="ARBA00022679"/>
    </source>
</evidence>
<feature type="compositionally biased region" description="Polar residues" evidence="6">
    <location>
        <begin position="171"/>
        <end position="190"/>
    </location>
</feature>
<protein>
    <recommendedName>
        <fullName evidence="8">Glycosyltransferase 61 catalytic domain-containing protein</fullName>
    </recommendedName>
</protein>
<dbReference type="PANTHER" id="PTHR20961:SF5">
    <property type="entry name" value="GLYCOSYLTRANSFERASE-RELATED"/>
    <property type="match status" value="1"/>
</dbReference>
<comment type="caution">
    <text evidence="9">The sequence shown here is derived from an EMBL/GenBank/DDBJ whole genome shotgun (WGS) entry which is preliminary data.</text>
</comment>